<reference evidence="3 4" key="1">
    <citation type="submission" date="2020-02" db="EMBL/GenBank/DDBJ databases">
        <title>Whole-genome analyses of novel actinobacteria.</title>
        <authorList>
            <person name="Sahin N."/>
            <person name="Tokatli A."/>
        </authorList>
    </citation>
    <scope>NUCLEOTIDE SEQUENCE [LARGE SCALE GENOMIC DNA]</scope>
    <source>
        <strain evidence="3 4">YC419</strain>
    </source>
</reference>
<dbReference type="PANTHER" id="PTHR43244:SF1">
    <property type="entry name" value="5,10-METHYLENETETRAHYDROMETHANOPTERIN REDUCTASE"/>
    <property type="match status" value="1"/>
</dbReference>
<evidence type="ECO:0000313" key="4">
    <source>
        <dbReference type="Proteomes" id="UP001518140"/>
    </source>
</evidence>
<dbReference type="RefSeq" id="WP_165340797.1">
    <property type="nucleotide sequence ID" value="NZ_JAAKZX010000056.1"/>
</dbReference>
<evidence type="ECO:0000256" key="1">
    <source>
        <dbReference type="ARBA" id="ARBA00023002"/>
    </source>
</evidence>
<dbReference type="Pfam" id="PF00296">
    <property type="entry name" value="Bac_luciferase"/>
    <property type="match status" value="1"/>
</dbReference>
<dbReference type="Proteomes" id="UP001518140">
    <property type="component" value="Unassembled WGS sequence"/>
</dbReference>
<feature type="domain" description="Luciferase-like" evidence="2">
    <location>
        <begin position="16"/>
        <end position="300"/>
    </location>
</feature>
<accession>A0ABX0DS73</accession>
<sequence>MTAYSVLVPFVPSRPEQILPFAGLVHWTGAHRLWQGQSLATESHQGFAHAAGAGFRVPAGLGVTLMPLRHPTEAALQARSLSLMTGESVLAGYGPGAPSVQQALLGAPYRSPLTAAREYLTAVRSALTGSPDVLDGEYVHQEALLRAMPGPKVELGLGVLRPGMARVAGEVADAAITWLTPARYLRDHIVPAVRESAQKAGRPAPRVVAMVPVALAAPDRDPVQLALASNRNHLRAQHYRDMLRRGGVDLPDDVPEGTGPPGADEAVQGKALIAGDAFLYGEPDELLAKFDAFREAGVDEIVLNVTGVAHLFGPQTATQELRKLLALLDLVV</sequence>
<comment type="caution">
    <text evidence="3">The sequence shown here is derived from an EMBL/GenBank/DDBJ whole genome shotgun (WGS) entry which is preliminary data.</text>
</comment>
<keyword evidence="1" id="KW-0560">Oxidoreductase</keyword>
<protein>
    <submittedName>
        <fullName evidence="3">LLM class flavin-dependent oxidoreductase</fullName>
    </submittedName>
</protein>
<dbReference type="SUPFAM" id="SSF51679">
    <property type="entry name" value="Bacterial luciferase-like"/>
    <property type="match status" value="1"/>
</dbReference>
<dbReference type="EMBL" id="JAAKZX010000056">
    <property type="protein sequence ID" value="NGO44205.1"/>
    <property type="molecule type" value="Genomic_DNA"/>
</dbReference>
<evidence type="ECO:0000259" key="2">
    <source>
        <dbReference type="Pfam" id="PF00296"/>
    </source>
</evidence>
<dbReference type="CDD" id="cd01097">
    <property type="entry name" value="Tetrahydromethanopterin_reductase"/>
    <property type="match status" value="1"/>
</dbReference>
<keyword evidence="4" id="KW-1185">Reference proteome</keyword>
<dbReference type="InterPro" id="IPR011251">
    <property type="entry name" value="Luciferase-like_dom"/>
</dbReference>
<gene>
    <name evidence="3" type="ORF">G6048_19225</name>
</gene>
<proteinExistence type="predicted"/>
<dbReference type="Gene3D" id="3.20.20.30">
    <property type="entry name" value="Luciferase-like domain"/>
    <property type="match status" value="1"/>
</dbReference>
<organism evidence="3 4">
    <name type="scientific">Streptomyces ureilyticus</name>
    <dbReference type="NCBI Taxonomy" id="1775131"/>
    <lineage>
        <taxon>Bacteria</taxon>
        <taxon>Bacillati</taxon>
        <taxon>Actinomycetota</taxon>
        <taxon>Actinomycetes</taxon>
        <taxon>Kitasatosporales</taxon>
        <taxon>Streptomycetaceae</taxon>
        <taxon>Streptomyces</taxon>
    </lineage>
</organism>
<evidence type="ECO:0000313" key="3">
    <source>
        <dbReference type="EMBL" id="NGO44205.1"/>
    </source>
</evidence>
<dbReference type="InterPro" id="IPR036661">
    <property type="entry name" value="Luciferase-like_sf"/>
</dbReference>
<name>A0ABX0DS73_9ACTN</name>
<dbReference type="InterPro" id="IPR050564">
    <property type="entry name" value="F420-G6PD/mer"/>
</dbReference>
<dbReference type="PANTHER" id="PTHR43244">
    <property type="match status" value="1"/>
</dbReference>